<keyword evidence="1" id="KW-1133">Transmembrane helix</keyword>
<proteinExistence type="predicted"/>
<dbReference type="AlphaFoldDB" id="A0AA41TZD8"/>
<feature type="transmembrane region" description="Helical" evidence="1">
    <location>
        <begin position="254"/>
        <end position="273"/>
    </location>
</feature>
<gene>
    <name evidence="2" type="ORF">LZ495_09275</name>
</gene>
<dbReference type="Pfam" id="PF12679">
    <property type="entry name" value="ABC2_membrane_2"/>
    <property type="match status" value="1"/>
</dbReference>
<feature type="transmembrane region" description="Helical" evidence="1">
    <location>
        <begin position="41"/>
        <end position="63"/>
    </location>
</feature>
<dbReference type="Proteomes" id="UP001165378">
    <property type="component" value="Unassembled WGS sequence"/>
</dbReference>
<dbReference type="GO" id="GO:0140359">
    <property type="term" value="F:ABC-type transporter activity"/>
    <property type="evidence" value="ECO:0007669"/>
    <property type="project" value="InterPro"/>
</dbReference>
<feature type="transmembrane region" description="Helical" evidence="1">
    <location>
        <begin position="83"/>
        <end position="105"/>
    </location>
</feature>
<feature type="transmembrane region" description="Helical" evidence="1">
    <location>
        <begin position="126"/>
        <end position="153"/>
    </location>
</feature>
<evidence type="ECO:0000313" key="3">
    <source>
        <dbReference type="Proteomes" id="UP001165378"/>
    </source>
</evidence>
<protein>
    <submittedName>
        <fullName evidence="2">ABC transporter permease</fullName>
    </submittedName>
</protein>
<keyword evidence="1" id="KW-0812">Transmembrane</keyword>
<dbReference type="GO" id="GO:0005886">
    <property type="term" value="C:plasma membrane"/>
    <property type="evidence" value="ECO:0007669"/>
    <property type="project" value="UniProtKB-SubCell"/>
</dbReference>
<accession>A0AA41TZD8</accession>
<evidence type="ECO:0000256" key="1">
    <source>
        <dbReference type="SAM" id="Phobius"/>
    </source>
</evidence>
<name>A0AA41TZD8_9ACTN</name>
<dbReference type="PANTHER" id="PTHR37305:SF1">
    <property type="entry name" value="MEMBRANE PROTEIN"/>
    <property type="match status" value="1"/>
</dbReference>
<comment type="caution">
    <text evidence="2">The sequence shown here is derived from an EMBL/GenBank/DDBJ whole genome shotgun (WGS) entry which is preliminary data.</text>
</comment>
<keyword evidence="1" id="KW-0472">Membrane</keyword>
<organism evidence="2 3">
    <name type="scientific">Yinghuangia soli</name>
    <dbReference type="NCBI Taxonomy" id="2908204"/>
    <lineage>
        <taxon>Bacteria</taxon>
        <taxon>Bacillati</taxon>
        <taxon>Actinomycetota</taxon>
        <taxon>Actinomycetes</taxon>
        <taxon>Kitasatosporales</taxon>
        <taxon>Streptomycetaceae</taxon>
        <taxon>Yinghuangia</taxon>
    </lineage>
</organism>
<dbReference type="EMBL" id="JAKFHA010000004">
    <property type="protein sequence ID" value="MCF2527401.1"/>
    <property type="molecule type" value="Genomic_DNA"/>
</dbReference>
<sequence length="280" mass="29679">MSAPAQTVRLPEGDAAPEGRVGFGAFLVAEWIKIRTVRSTFWTLIALAVVSIGITVLICSLSADSLAKDVAEGRVGNDEHPDQFLTVGAAFGQVAALVLGVLVMSSEYATGMIRSTLTAMPRRTSVLVAKALILLLLVFVVGTIVAFVGYFAANPFFENKDIGVPLDSPGITRALFGVGLYLAVLALFGFALALLLRHTAGAITVGLAMIFVIGSVVGLLPGEWGEWVAKLMPGNAGAQITTARQFDSSALSPWVGFGVFCLEVAVLLFFGWWRFNRKDA</sequence>
<dbReference type="PANTHER" id="PTHR37305">
    <property type="entry name" value="INTEGRAL MEMBRANE PROTEIN-RELATED"/>
    <property type="match status" value="1"/>
</dbReference>
<keyword evidence="3" id="KW-1185">Reference proteome</keyword>
<feature type="transmembrane region" description="Helical" evidence="1">
    <location>
        <begin position="203"/>
        <end position="222"/>
    </location>
</feature>
<evidence type="ECO:0000313" key="2">
    <source>
        <dbReference type="EMBL" id="MCF2527401.1"/>
    </source>
</evidence>
<reference evidence="2" key="1">
    <citation type="submission" date="2022-01" db="EMBL/GenBank/DDBJ databases">
        <title>Genome-Based Taxonomic Classification of the Phylum Actinobacteria.</title>
        <authorList>
            <person name="Gao Y."/>
        </authorList>
    </citation>
    <scope>NUCLEOTIDE SEQUENCE</scope>
    <source>
        <strain evidence="2">KLBMP 8922</strain>
    </source>
</reference>
<dbReference type="RefSeq" id="WP_235051556.1">
    <property type="nucleotide sequence ID" value="NZ_JAKFHA010000004.1"/>
</dbReference>
<feature type="transmembrane region" description="Helical" evidence="1">
    <location>
        <begin position="173"/>
        <end position="196"/>
    </location>
</feature>